<keyword evidence="1" id="KW-0732">Signal</keyword>
<feature type="chain" id="PRO_5044830903" evidence="1">
    <location>
        <begin position="22"/>
        <end position="248"/>
    </location>
</feature>
<evidence type="ECO:0000313" key="3">
    <source>
        <dbReference type="Proteomes" id="UP001642360"/>
    </source>
</evidence>
<feature type="signal peptide" evidence="1">
    <location>
        <begin position="1"/>
        <end position="21"/>
    </location>
</feature>
<gene>
    <name evidence="2" type="ORF">ILEXP_LOCUS45948</name>
</gene>
<dbReference type="PANTHER" id="PTHR36348">
    <property type="entry name" value="EXPRESSED PROTEIN"/>
    <property type="match status" value="1"/>
</dbReference>
<keyword evidence="3" id="KW-1185">Reference proteome</keyword>
<comment type="caution">
    <text evidence="2">The sequence shown here is derived from an EMBL/GenBank/DDBJ whole genome shotgun (WGS) entry which is preliminary data.</text>
</comment>
<dbReference type="EMBL" id="CAUOFW020006754">
    <property type="protein sequence ID" value="CAK9176111.1"/>
    <property type="molecule type" value="Genomic_DNA"/>
</dbReference>
<dbReference type="AlphaFoldDB" id="A0ABC8U3T0"/>
<proteinExistence type="predicted"/>
<accession>A0ABC8U3T0</accession>
<sequence length="248" mass="28681">MIRMCCLILTRSILFFEQLQQLVVENVPAFNENLWIWLAAKMDTCKSEDDKARFVTNFFLQKDYEELALFVVSLVDRLVHKTNVMFVSLTVLKHTLHPIIGRLLQRKIYLAIDVLKVILKPVVDEKKEISWPPRDPEAFIFMEKQIKQMEQEWQLDEGFLSEVNAQLRQGKEDGGKELEAMLQKVLQIYASAVLSNHGYAEKGLDDRRAYPSSTSAILSDKSYDFKHKRSSTKWNNDLSEAGKITPAL</sequence>
<reference evidence="2 3" key="1">
    <citation type="submission" date="2024-02" db="EMBL/GenBank/DDBJ databases">
        <authorList>
            <person name="Vignale AGUSTIN F."/>
            <person name="Sosa J E."/>
            <person name="Modenutti C."/>
        </authorList>
    </citation>
    <scope>NUCLEOTIDE SEQUENCE [LARGE SCALE GENOMIC DNA]</scope>
</reference>
<evidence type="ECO:0000313" key="2">
    <source>
        <dbReference type="EMBL" id="CAK9176111.1"/>
    </source>
</evidence>
<evidence type="ECO:0000256" key="1">
    <source>
        <dbReference type="SAM" id="SignalP"/>
    </source>
</evidence>
<dbReference type="Proteomes" id="UP001642360">
    <property type="component" value="Unassembled WGS sequence"/>
</dbReference>
<protein>
    <submittedName>
        <fullName evidence="2">Uncharacterized protein</fullName>
    </submittedName>
</protein>
<name>A0ABC8U3T0_9AQUA</name>
<dbReference type="PANTHER" id="PTHR36348:SF1">
    <property type="entry name" value="EXPRESSED PROTEIN"/>
    <property type="match status" value="1"/>
</dbReference>
<organism evidence="2 3">
    <name type="scientific">Ilex paraguariensis</name>
    <name type="common">yerba mate</name>
    <dbReference type="NCBI Taxonomy" id="185542"/>
    <lineage>
        <taxon>Eukaryota</taxon>
        <taxon>Viridiplantae</taxon>
        <taxon>Streptophyta</taxon>
        <taxon>Embryophyta</taxon>
        <taxon>Tracheophyta</taxon>
        <taxon>Spermatophyta</taxon>
        <taxon>Magnoliopsida</taxon>
        <taxon>eudicotyledons</taxon>
        <taxon>Gunneridae</taxon>
        <taxon>Pentapetalae</taxon>
        <taxon>asterids</taxon>
        <taxon>campanulids</taxon>
        <taxon>Aquifoliales</taxon>
        <taxon>Aquifoliaceae</taxon>
        <taxon>Ilex</taxon>
    </lineage>
</organism>